<evidence type="ECO:0000256" key="4">
    <source>
        <dbReference type="ARBA" id="ARBA00023172"/>
    </source>
</evidence>
<dbReference type="PROSITE" id="PS51898">
    <property type="entry name" value="TYR_RECOMBINASE"/>
    <property type="match status" value="1"/>
</dbReference>
<dbReference type="Pfam" id="PF00589">
    <property type="entry name" value="Phage_integrase"/>
    <property type="match status" value="1"/>
</dbReference>
<evidence type="ECO:0000256" key="1">
    <source>
        <dbReference type="ARBA" id="ARBA00008857"/>
    </source>
</evidence>
<dbReference type="InterPro" id="IPR050090">
    <property type="entry name" value="Tyrosine_recombinase_XerCD"/>
</dbReference>
<evidence type="ECO:0000313" key="7">
    <source>
        <dbReference type="Proteomes" id="UP001148184"/>
    </source>
</evidence>
<dbReference type="PANTHER" id="PTHR30349">
    <property type="entry name" value="PHAGE INTEGRASE-RELATED"/>
    <property type="match status" value="1"/>
</dbReference>
<comment type="caution">
    <text evidence="6">The sequence shown here is derived from an EMBL/GenBank/DDBJ whole genome shotgun (WGS) entry which is preliminary data.</text>
</comment>
<reference evidence="6 7" key="1">
    <citation type="submission" date="2022-05" db="EMBL/GenBank/DDBJ databases">
        <title>Novel Pseudomonas spp. Isolated from a Rainbow Trout Aquaculture Facility.</title>
        <authorList>
            <person name="Testerman T."/>
            <person name="Graf J."/>
        </authorList>
    </citation>
    <scope>NUCLEOTIDE SEQUENCE [LARGE SCALE GENOMIC DNA]</scope>
    <source>
        <strain evidence="6 7">ID1025</strain>
    </source>
</reference>
<dbReference type="PANTHER" id="PTHR30349:SF41">
    <property type="entry name" value="INTEGRASE_RECOMBINASE PROTEIN MJ0367-RELATED"/>
    <property type="match status" value="1"/>
</dbReference>
<accession>A0ABT5PCQ1</accession>
<dbReference type="Gene3D" id="1.10.443.10">
    <property type="entry name" value="Intergrase catalytic core"/>
    <property type="match status" value="1"/>
</dbReference>
<organism evidence="6 7">
    <name type="scientific">Pseudomonas rubra</name>
    <dbReference type="NCBI Taxonomy" id="2942627"/>
    <lineage>
        <taxon>Bacteria</taxon>
        <taxon>Pseudomonadati</taxon>
        <taxon>Pseudomonadota</taxon>
        <taxon>Gammaproteobacteria</taxon>
        <taxon>Pseudomonadales</taxon>
        <taxon>Pseudomonadaceae</taxon>
        <taxon>Pseudomonas</taxon>
    </lineage>
</organism>
<keyword evidence="3" id="KW-0238">DNA-binding</keyword>
<protein>
    <submittedName>
        <fullName evidence="6">Site-specific integrase</fullName>
    </submittedName>
</protein>
<dbReference type="Proteomes" id="UP001148184">
    <property type="component" value="Unassembled WGS sequence"/>
</dbReference>
<dbReference type="InterPro" id="IPR002104">
    <property type="entry name" value="Integrase_catalytic"/>
</dbReference>
<proteinExistence type="inferred from homology"/>
<keyword evidence="7" id="KW-1185">Reference proteome</keyword>
<keyword evidence="2" id="KW-0229">DNA integration</keyword>
<dbReference type="InterPro" id="IPR013762">
    <property type="entry name" value="Integrase-like_cat_sf"/>
</dbReference>
<evidence type="ECO:0000256" key="2">
    <source>
        <dbReference type="ARBA" id="ARBA00022908"/>
    </source>
</evidence>
<keyword evidence="4" id="KW-0233">DNA recombination</keyword>
<comment type="similarity">
    <text evidence="1">Belongs to the 'phage' integrase family.</text>
</comment>
<gene>
    <name evidence="6" type="ORF">M5G17_20580</name>
</gene>
<evidence type="ECO:0000313" key="6">
    <source>
        <dbReference type="EMBL" id="MDD1016077.1"/>
    </source>
</evidence>
<dbReference type="RefSeq" id="WP_273894752.1">
    <property type="nucleotide sequence ID" value="NZ_JAMDGP010000038.1"/>
</dbReference>
<feature type="domain" description="Tyr recombinase" evidence="5">
    <location>
        <begin position="87"/>
        <end position="302"/>
    </location>
</feature>
<evidence type="ECO:0000259" key="5">
    <source>
        <dbReference type="PROSITE" id="PS51898"/>
    </source>
</evidence>
<dbReference type="SUPFAM" id="SSF56349">
    <property type="entry name" value="DNA breaking-rejoining enzymes"/>
    <property type="match status" value="1"/>
</dbReference>
<sequence length="365" mass="41322">MNDDDLTDFADWLSEGKQRSGRYINRLLLRVIDFYIWAQDTVLGKRIVGGDSEFLQISISRKIVKVPRGRGRSIRRHRAMLPNNVPRTVHPMSTKVFYNLLDSSDKLSKTGFVRKRNRMLLVLLADSGLRREELTIVTVESILQSAENGMIKVKTSKRRGNPERVIPLPRETTDALCEYVKTSREILIRRLKKRHAGFIDEGWAFCTRYGGRLAPSTISQLFSDLREHANVSEVATAHMLRHRFITIQLVTRLKKAGSKSTIGVEFLTTILSQLASVSGHASIDSLWQYVDWAFDELDQAEDADVSANSKAKEIIVDMIEDAKACQDDTLVQDLRIVLETITTLETGGTVNRSVLAHSLRSRATR</sequence>
<dbReference type="CDD" id="cd00397">
    <property type="entry name" value="DNA_BRE_C"/>
    <property type="match status" value="1"/>
</dbReference>
<name>A0ABT5PCQ1_9PSED</name>
<dbReference type="InterPro" id="IPR011010">
    <property type="entry name" value="DNA_brk_join_enz"/>
</dbReference>
<dbReference type="EMBL" id="JAMDGZ010000048">
    <property type="protein sequence ID" value="MDD1016077.1"/>
    <property type="molecule type" value="Genomic_DNA"/>
</dbReference>
<evidence type="ECO:0000256" key="3">
    <source>
        <dbReference type="ARBA" id="ARBA00023125"/>
    </source>
</evidence>